<gene>
    <name evidence="1" type="ORF">ICT70_12130</name>
</gene>
<accession>A0A8J6QP45</accession>
<protein>
    <recommendedName>
        <fullName evidence="3">Agglutinin biogenesis protein MshI</fullName>
    </recommendedName>
</protein>
<dbReference type="AlphaFoldDB" id="A0A8J6QP45"/>
<reference evidence="1" key="1">
    <citation type="submission" date="2020-09" db="EMBL/GenBank/DDBJ databases">
        <title>Pelobacter alkaliphilus sp. nov., a novel anaerobic arsenate-reducing bacterium from terrestrial mud volcano.</title>
        <authorList>
            <person name="Khomyakova M.A."/>
            <person name="Merkel A.Y."/>
            <person name="Slobodkin A.I."/>
        </authorList>
    </citation>
    <scope>NUCLEOTIDE SEQUENCE</scope>
    <source>
        <strain evidence="1">M08fum</strain>
    </source>
</reference>
<proteinExistence type="predicted"/>
<comment type="caution">
    <text evidence="1">The sequence shown here is derived from an EMBL/GenBank/DDBJ whole genome shotgun (WGS) entry which is preliminary data.</text>
</comment>
<dbReference type="RefSeq" id="WP_191157026.1">
    <property type="nucleotide sequence ID" value="NZ_JACWUN010000015.1"/>
</dbReference>
<evidence type="ECO:0008006" key="3">
    <source>
        <dbReference type="Google" id="ProtNLM"/>
    </source>
</evidence>
<sequence length="310" mass="34674">MFKRRQKGGAAVGICLETDAFSVAGVSRGAAIPPRLTFAERTAVTDPQQRKSDLEELLRRGKLQGQPSHMILPLNTYQTIQLDLPDVPLEEARQAVRWQIGERIDYPADQAQIDLYQIAPFAGERRAQSYAVAARRQELREQVDLIAAAGQRLQTIDIPEFALRNVCELFVEDPRGVALLLLLEQSGLFVVVRDGVLYLSRQLPMGMNSLLAYDPDDSAMISMFDTIVLDIQRSFDYCESTFQLPTVSRLLVAQTQQEIPALVHYLSDYLTTRVEPLRLADVMDVPDPADQLMLNHLLLAIGGALRQGDK</sequence>
<dbReference type="EMBL" id="JACWUN010000015">
    <property type="protein sequence ID" value="MBD1401422.1"/>
    <property type="molecule type" value="Genomic_DNA"/>
</dbReference>
<dbReference type="SUPFAM" id="SSF53067">
    <property type="entry name" value="Actin-like ATPase domain"/>
    <property type="match status" value="1"/>
</dbReference>
<name>A0A8J6QP45_9BACT</name>
<evidence type="ECO:0000313" key="2">
    <source>
        <dbReference type="Proteomes" id="UP000632828"/>
    </source>
</evidence>
<dbReference type="Proteomes" id="UP000632828">
    <property type="component" value="Unassembled WGS sequence"/>
</dbReference>
<keyword evidence="2" id="KW-1185">Reference proteome</keyword>
<dbReference type="InterPro" id="IPR043129">
    <property type="entry name" value="ATPase_NBD"/>
</dbReference>
<organism evidence="1 2">
    <name type="scientific">Pelovirga terrestris</name>
    <dbReference type="NCBI Taxonomy" id="2771352"/>
    <lineage>
        <taxon>Bacteria</taxon>
        <taxon>Pseudomonadati</taxon>
        <taxon>Thermodesulfobacteriota</taxon>
        <taxon>Desulfuromonadia</taxon>
        <taxon>Geobacterales</taxon>
        <taxon>Geobacteraceae</taxon>
        <taxon>Pelovirga</taxon>
    </lineage>
</organism>
<evidence type="ECO:0000313" key="1">
    <source>
        <dbReference type="EMBL" id="MBD1401422.1"/>
    </source>
</evidence>
<dbReference type="Gene3D" id="3.30.420.380">
    <property type="match status" value="1"/>
</dbReference>